<feature type="transmembrane region" description="Helical" evidence="7">
    <location>
        <begin position="121"/>
        <end position="140"/>
    </location>
</feature>
<feature type="region of interest" description="Disordered" evidence="6">
    <location>
        <begin position="1"/>
        <end position="20"/>
    </location>
</feature>
<evidence type="ECO:0000256" key="7">
    <source>
        <dbReference type="SAM" id="Phobius"/>
    </source>
</evidence>
<feature type="transmembrane region" description="Helical" evidence="7">
    <location>
        <begin position="278"/>
        <end position="298"/>
    </location>
</feature>
<dbReference type="InterPro" id="IPR006634">
    <property type="entry name" value="TLC-dom"/>
</dbReference>
<evidence type="ECO:0000313" key="9">
    <source>
        <dbReference type="EMBL" id="GMM53191.1"/>
    </source>
</evidence>
<dbReference type="GO" id="GO:0055088">
    <property type="term" value="P:lipid homeostasis"/>
    <property type="evidence" value="ECO:0007669"/>
    <property type="project" value="TreeGrafter"/>
</dbReference>
<dbReference type="GO" id="GO:0005783">
    <property type="term" value="C:endoplasmic reticulum"/>
    <property type="evidence" value="ECO:0007669"/>
    <property type="project" value="TreeGrafter"/>
</dbReference>
<evidence type="ECO:0000256" key="6">
    <source>
        <dbReference type="SAM" id="MobiDB-lite"/>
    </source>
</evidence>
<evidence type="ECO:0000313" key="10">
    <source>
        <dbReference type="Proteomes" id="UP001362899"/>
    </source>
</evidence>
<evidence type="ECO:0000259" key="8">
    <source>
        <dbReference type="PROSITE" id="PS50922"/>
    </source>
</evidence>
<dbReference type="InterPro" id="IPR050846">
    <property type="entry name" value="TLCD"/>
</dbReference>
<name>A0AAV5RNV7_STABA</name>
<dbReference type="SMART" id="SM00724">
    <property type="entry name" value="TLC"/>
    <property type="match status" value="1"/>
</dbReference>
<gene>
    <name evidence="9" type="ORF">DASB73_041540</name>
</gene>
<evidence type="ECO:0000256" key="1">
    <source>
        <dbReference type="ARBA" id="ARBA00004141"/>
    </source>
</evidence>
<protein>
    <submittedName>
        <fullName evidence="9">Tda4 protein</fullName>
    </submittedName>
</protein>
<evidence type="ECO:0000256" key="3">
    <source>
        <dbReference type="ARBA" id="ARBA00022989"/>
    </source>
</evidence>
<feature type="transmembrane region" description="Helical" evidence="7">
    <location>
        <begin position="81"/>
        <end position="101"/>
    </location>
</feature>
<evidence type="ECO:0000256" key="2">
    <source>
        <dbReference type="ARBA" id="ARBA00022692"/>
    </source>
</evidence>
<keyword evidence="3 7" id="KW-1133">Transmembrane helix</keyword>
<comment type="subcellular location">
    <subcellularLocation>
        <location evidence="1">Membrane</location>
        <topology evidence="1">Multi-pass membrane protein</topology>
    </subcellularLocation>
</comment>
<dbReference type="PANTHER" id="PTHR13439">
    <property type="entry name" value="CT120 PROTEIN"/>
    <property type="match status" value="1"/>
</dbReference>
<dbReference type="PROSITE" id="PS50922">
    <property type="entry name" value="TLC"/>
    <property type="match status" value="1"/>
</dbReference>
<feature type="transmembrane region" description="Helical" evidence="7">
    <location>
        <begin position="152"/>
        <end position="174"/>
    </location>
</feature>
<proteinExistence type="predicted"/>
<dbReference type="GO" id="GO:0016020">
    <property type="term" value="C:membrane"/>
    <property type="evidence" value="ECO:0007669"/>
    <property type="project" value="UniProtKB-SubCell"/>
</dbReference>
<evidence type="ECO:0000256" key="4">
    <source>
        <dbReference type="ARBA" id="ARBA00023136"/>
    </source>
</evidence>
<keyword evidence="10" id="KW-1185">Reference proteome</keyword>
<evidence type="ECO:0000256" key="5">
    <source>
        <dbReference type="PROSITE-ProRule" id="PRU00205"/>
    </source>
</evidence>
<feature type="transmembrane region" description="Helical" evidence="7">
    <location>
        <begin position="238"/>
        <end position="258"/>
    </location>
</feature>
<dbReference type="PANTHER" id="PTHR13439:SF0">
    <property type="entry name" value="TOPOISOMERASE I DAMAGE AFFECTED PROTEIN 4"/>
    <property type="match status" value="1"/>
</dbReference>
<feature type="transmembrane region" description="Helical" evidence="7">
    <location>
        <begin position="180"/>
        <end position="197"/>
    </location>
</feature>
<dbReference type="EMBL" id="BTGC01000008">
    <property type="protein sequence ID" value="GMM53191.1"/>
    <property type="molecule type" value="Genomic_DNA"/>
</dbReference>
<dbReference type="AlphaFoldDB" id="A0AAV5RNV7"/>
<dbReference type="Pfam" id="PF03798">
    <property type="entry name" value="TRAM_LAG1_CLN8"/>
    <property type="match status" value="1"/>
</dbReference>
<feature type="domain" description="TLC" evidence="8">
    <location>
        <begin position="112"/>
        <end position="309"/>
    </location>
</feature>
<keyword evidence="2 5" id="KW-0812">Transmembrane</keyword>
<dbReference type="Proteomes" id="UP001362899">
    <property type="component" value="Unassembled WGS sequence"/>
</dbReference>
<sequence>MCHVTHNASRNRDSPHNVHKQPQLVQNWHATVMSVSSGLKWLGSIYNDPLAGVFDLSSNWIVQKVASVSGLTCLPAHAHEILLFAGFYFVVHILSAVAAPLFVPQYRSLKPANKHGFDAHVVSHVNAILLCVISFPMFFSDNLRTHTSYTPYSGFVVSAAVGYFLWDLVVTLVYYKYNGFGFFLHAIVALYVFLQALRPFMMDIAAPFIWFEASTPFVNINWFGSHVPNMISPATRQINGFLLLIVFFLCRIVAGPINGYRFFSDTLVNRVPSVPYPIVLSMMFSFLIMISLNFYWFYKMLLILVRTIKEYRLDKKYDLTDRVANEATSSTRKNDNGGRRRRLVR</sequence>
<accession>A0AAV5RNV7</accession>
<organism evidence="9 10">
    <name type="scientific">Starmerella bacillaris</name>
    <name type="common">Yeast</name>
    <name type="synonym">Candida zemplinina</name>
    <dbReference type="NCBI Taxonomy" id="1247836"/>
    <lineage>
        <taxon>Eukaryota</taxon>
        <taxon>Fungi</taxon>
        <taxon>Dikarya</taxon>
        <taxon>Ascomycota</taxon>
        <taxon>Saccharomycotina</taxon>
        <taxon>Dipodascomycetes</taxon>
        <taxon>Dipodascales</taxon>
        <taxon>Trichomonascaceae</taxon>
        <taxon>Starmerella</taxon>
    </lineage>
</organism>
<keyword evidence="4 5" id="KW-0472">Membrane</keyword>
<comment type="caution">
    <text evidence="9">The sequence shown here is derived from an EMBL/GenBank/DDBJ whole genome shotgun (WGS) entry which is preliminary data.</text>
</comment>
<reference evidence="9 10" key="1">
    <citation type="journal article" date="2023" name="Elife">
        <title>Identification of key yeast species and microbe-microbe interactions impacting larval growth of Drosophila in the wild.</title>
        <authorList>
            <person name="Mure A."/>
            <person name="Sugiura Y."/>
            <person name="Maeda R."/>
            <person name="Honda K."/>
            <person name="Sakurai N."/>
            <person name="Takahashi Y."/>
            <person name="Watada M."/>
            <person name="Katoh T."/>
            <person name="Gotoh A."/>
            <person name="Gotoh Y."/>
            <person name="Taniguchi I."/>
            <person name="Nakamura K."/>
            <person name="Hayashi T."/>
            <person name="Katayama T."/>
            <person name="Uemura T."/>
            <person name="Hattori Y."/>
        </authorList>
    </citation>
    <scope>NUCLEOTIDE SEQUENCE [LARGE SCALE GENOMIC DNA]</scope>
    <source>
        <strain evidence="9 10">SB-73</strain>
    </source>
</reference>